<proteinExistence type="predicted"/>
<feature type="region of interest" description="Disordered" evidence="1">
    <location>
        <begin position="111"/>
        <end position="135"/>
    </location>
</feature>
<name>A0A3Q9FU89_STRLT</name>
<organism evidence="2 3">
    <name type="scientific">Streptomyces luteoverticillatus</name>
    <name type="common">Streptoverticillium luteoverticillatus</name>
    <dbReference type="NCBI Taxonomy" id="66425"/>
    <lineage>
        <taxon>Bacteria</taxon>
        <taxon>Bacillati</taxon>
        <taxon>Actinomycetota</taxon>
        <taxon>Actinomycetes</taxon>
        <taxon>Kitasatosporales</taxon>
        <taxon>Streptomycetaceae</taxon>
        <taxon>Streptomyces</taxon>
    </lineage>
</organism>
<dbReference type="EMBL" id="CP034587">
    <property type="protein sequence ID" value="AZQ70310.1"/>
    <property type="molecule type" value="Genomic_DNA"/>
</dbReference>
<evidence type="ECO:0000256" key="1">
    <source>
        <dbReference type="SAM" id="MobiDB-lite"/>
    </source>
</evidence>
<dbReference type="Proteomes" id="UP000267900">
    <property type="component" value="Chromosome"/>
</dbReference>
<sequence>MPPGREPHPPRTEIRGDDALRIDPKLKDADKIRAALVDGFEVELELEPADLAAIDIAAPMLARAASLDDLVRREGQMVPGGNRAGMFVLHPGITEARQLRQAAGALLAKVRGEGDGPERGHNSRSAAGARWAGRR</sequence>
<dbReference type="RefSeq" id="WP_126912875.1">
    <property type="nucleotide sequence ID" value="NZ_CP034587.1"/>
</dbReference>
<evidence type="ECO:0000313" key="3">
    <source>
        <dbReference type="Proteomes" id="UP000267900"/>
    </source>
</evidence>
<gene>
    <name evidence="2" type="ORF">EKH77_02935</name>
</gene>
<accession>A0A3Q9FU89</accession>
<protein>
    <submittedName>
        <fullName evidence="2">Uncharacterized protein</fullName>
    </submittedName>
</protein>
<dbReference type="OrthoDB" id="4251206at2"/>
<feature type="compositionally biased region" description="Basic and acidic residues" evidence="1">
    <location>
        <begin position="111"/>
        <end position="121"/>
    </location>
</feature>
<keyword evidence="3" id="KW-1185">Reference proteome</keyword>
<evidence type="ECO:0000313" key="2">
    <source>
        <dbReference type="EMBL" id="AZQ70310.1"/>
    </source>
</evidence>
<reference evidence="2 3" key="1">
    <citation type="submission" date="2018-12" db="EMBL/GenBank/DDBJ databases">
        <title>The whole draft genome of Streptomyce luteoverticillatus CGMCC 15060.</title>
        <authorList>
            <person name="Feng Z."/>
            <person name="Chen G."/>
            <person name="Zhang J."/>
            <person name="Zhu H."/>
            <person name="Yu X."/>
            <person name="Zhang W."/>
            <person name="Zhang X."/>
        </authorList>
    </citation>
    <scope>NUCLEOTIDE SEQUENCE [LARGE SCALE GENOMIC DNA]</scope>
    <source>
        <strain evidence="2 3">CGMCC 15060</strain>
    </source>
</reference>
<feature type="compositionally biased region" description="Low complexity" evidence="1">
    <location>
        <begin position="123"/>
        <end position="135"/>
    </location>
</feature>
<dbReference type="AlphaFoldDB" id="A0A3Q9FU89"/>